<feature type="compositionally biased region" description="Basic and acidic residues" evidence="10">
    <location>
        <begin position="1"/>
        <end position="12"/>
    </location>
</feature>
<name>A0AAD2FT29_9STRA</name>
<keyword evidence="8" id="KW-0539">Nucleus</keyword>
<feature type="compositionally biased region" description="Basic and acidic residues" evidence="10">
    <location>
        <begin position="63"/>
        <end position="73"/>
    </location>
</feature>
<dbReference type="PANTHER" id="PTHR13557:SF1">
    <property type="entry name" value="COILED-COIL DOMAIN-CONTAINING PROTEIN 86"/>
    <property type="match status" value="1"/>
</dbReference>
<evidence type="ECO:0000256" key="5">
    <source>
        <dbReference type="ARBA" id="ARBA00022553"/>
    </source>
</evidence>
<protein>
    <recommendedName>
        <fullName evidence="3">Coiled-coil domain-containing protein 86</fullName>
    </recommendedName>
</protein>
<keyword evidence="7" id="KW-0175">Coiled coil</keyword>
<feature type="region of interest" description="Disordered" evidence="10">
    <location>
        <begin position="63"/>
        <end position="92"/>
    </location>
</feature>
<keyword evidence="4" id="KW-0158">Chromosome</keyword>
<organism evidence="11 12">
    <name type="scientific">Cylindrotheca closterium</name>
    <dbReference type="NCBI Taxonomy" id="2856"/>
    <lineage>
        <taxon>Eukaryota</taxon>
        <taxon>Sar</taxon>
        <taxon>Stramenopiles</taxon>
        <taxon>Ochrophyta</taxon>
        <taxon>Bacillariophyta</taxon>
        <taxon>Bacillariophyceae</taxon>
        <taxon>Bacillariophycidae</taxon>
        <taxon>Bacillariales</taxon>
        <taxon>Bacillariaceae</taxon>
        <taxon>Cylindrotheca</taxon>
    </lineage>
</organism>
<gene>
    <name evidence="11" type="ORF">CYCCA115_LOCUS13470</name>
</gene>
<keyword evidence="5" id="KW-0597">Phosphoprotein</keyword>
<accession>A0AAD2FT29</accession>
<sequence length="144" mass="16990">MSEVSTKDEAKTVIKGRSVSGRAWKNRNQKRASSLIKTSFNGQTKTWEERQQEKLARKEMLEMQKELQEERRQSKITKKERRLENEKRRAENEFKNAQKFTKALNINKLPSTMKAMSKKQLRQIKKTRLNTKTGVVEYVPAFSK</sequence>
<dbReference type="GO" id="GO:0005730">
    <property type="term" value="C:nucleolus"/>
    <property type="evidence" value="ECO:0007669"/>
    <property type="project" value="UniProtKB-SubCell"/>
</dbReference>
<evidence type="ECO:0000256" key="8">
    <source>
        <dbReference type="ARBA" id="ARBA00023242"/>
    </source>
</evidence>
<comment type="caution">
    <text evidence="11">The sequence shown here is derived from an EMBL/GenBank/DDBJ whole genome shotgun (WGS) entry which is preliminary data.</text>
</comment>
<proteinExistence type="predicted"/>
<comment type="subcellular location">
    <subcellularLocation>
        <location evidence="1">Chromosome</location>
    </subcellularLocation>
    <subcellularLocation>
        <location evidence="2">Nucleus</location>
        <location evidence="2">Nucleolus</location>
    </subcellularLocation>
</comment>
<dbReference type="Proteomes" id="UP001295423">
    <property type="component" value="Unassembled WGS sequence"/>
</dbReference>
<dbReference type="GO" id="GO:0005694">
    <property type="term" value="C:chromosome"/>
    <property type="evidence" value="ECO:0007669"/>
    <property type="project" value="UniProtKB-SubCell"/>
</dbReference>
<feature type="region of interest" description="Disordered" evidence="10">
    <location>
        <begin position="1"/>
        <end position="33"/>
    </location>
</feature>
<keyword evidence="6" id="KW-0164">Citrullination</keyword>
<dbReference type="EMBL" id="CAKOGP040001803">
    <property type="protein sequence ID" value="CAJ1952274.1"/>
    <property type="molecule type" value="Genomic_DNA"/>
</dbReference>
<dbReference type="AlphaFoldDB" id="A0AAD2FT29"/>
<reference evidence="11" key="1">
    <citation type="submission" date="2023-08" db="EMBL/GenBank/DDBJ databases">
        <authorList>
            <person name="Audoor S."/>
            <person name="Bilcke G."/>
        </authorList>
    </citation>
    <scope>NUCLEOTIDE SEQUENCE</scope>
</reference>
<evidence type="ECO:0000256" key="6">
    <source>
        <dbReference type="ARBA" id="ARBA00022934"/>
    </source>
</evidence>
<comment type="function">
    <text evidence="9">Required for proper chromosome segregation during mitosis and error-free mitotic progression.</text>
</comment>
<feature type="compositionally biased region" description="Basic and acidic residues" evidence="10">
    <location>
        <begin position="81"/>
        <end position="92"/>
    </location>
</feature>
<evidence type="ECO:0000256" key="1">
    <source>
        <dbReference type="ARBA" id="ARBA00004286"/>
    </source>
</evidence>
<dbReference type="InterPro" id="IPR026570">
    <property type="entry name" value="CCDC86"/>
</dbReference>
<keyword evidence="12" id="KW-1185">Reference proteome</keyword>
<evidence type="ECO:0000256" key="2">
    <source>
        <dbReference type="ARBA" id="ARBA00004604"/>
    </source>
</evidence>
<evidence type="ECO:0000256" key="9">
    <source>
        <dbReference type="ARBA" id="ARBA00093307"/>
    </source>
</evidence>
<evidence type="ECO:0000313" key="12">
    <source>
        <dbReference type="Proteomes" id="UP001295423"/>
    </source>
</evidence>
<evidence type="ECO:0000256" key="4">
    <source>
        <dbReference type="ARBA" id="ARBA00022454"/>
    </source>
</evidence>
<evidence type="ECO:0000313" key="11">
    <source>
        <dbReference type="EMBL" id="CAJ1952274.1"/>
    </source>
</evidence>
<evidence type="ECO:0000256" key="3">
    <source>
        <dbReference type="ARBA" id="ARBA00016738"/>
    </source>
</evidence>
<evidence type="ECO:0000256" key="7">
    <source>
        <dbReference type="ARBA" id="ARBA00023054"/>
    </source>
</evidence>
<dbReference type="PANTHER" id="PTHR13557">
    <property type="entry name" value="COILED-COIL DOMAIN-CONTAINING PROTEIN 86"/>
    <property type="match status" value="1"/>
</dbReference>
<evidence type="ECO:0000256" key="10">
    <source>
        <dbReference type="SAM" id="MobiDB-lite"/>
    </source>
</evidence>